<dbReference type="KEGG" id="srho:HH216_06190"/>
<sequence>MKLVATLVACLALTTAFAQTKSAVTPPASKTTTAAVKSPGQIVYEQNCLSCHQANGSGVPGLNPPLRGVDWVTGDKTRLINVLLKGLQGQEIDGETYDNVMPAHDFLNDQQLADVLTYIRSSFGNKAGAIKPEDVKAQRK</sequence>
<organism evidence="7 8">
    <name type="scientific">Spirosoma rhododendri</name>
    <dbReference type="NCBI Taxonomy" id="2728024"/>
    <lineage>
        <taxon>Bacteria</taxon>
        <taxon>Pseudomonadati</taxon>
        <taxon>Bacteroidota</taxon>
        <taxon>Cytophagia</taxon>
        <taxon>Cytophagales</taxon>
        <taxon>Cytophagaceae</taxon>
        <taxon>Spirosoma</taxon>
    </lineage>
</organism>
<evidence type="ECO:0000256" key="5">
    <source>
        <dbReference type="SAM" id="SignalP"/>
    </source>
</evidence>
<dbReference type="Pfam" id="PF00034">
    <property type="entry name" value="Cytochrom_C"/>
    <property type="match status" value="1"/>
</dbReference>
<proteinExistence type="predicted"/>
<keyword evidence="2 4" id="KW-0479">Metal-binding</keyword>
<dbReference type="PROSITE" id="PS51007">
    <property type="entry name" value="CYTC"/>
    <property type="match status" value="1"/>
</dbReference>
<dbReference type="Gene3D" id="1.10.760.10">
    <property type="entry name" value="Cytochrome c-like domain"/>
    <property type="match status" value="1"/>
</dbReference>
<evidence type="ECO:0000256" key="2">
    <source>
        <dbReference type="ARBA" id="ARBA00022723"/>
    </source>
</evidence>
<dbReference type="GO" id="GO:0020037">
    <property type="term" value="F:heme binding"/>
    <property type="evidence" value="ECO:0007669"/>
    <property type="project" value="InterPro"/>
</dbReference>
<evidence type="ECO:0000256" key="3">
    <source>
        <dbReference type="ARBA" id="ARBA00023004"/>
    </source>
</evidence>
<evidence type="ECO:0000256" key="1">
    <source>
        <dbReference type="ARBA" id="ARBA00022617"/>
    </source>
</evidence>
<evidence type="ECO:0000256" key="4">
    <source>
        <dbReference type="PROSITE-ProRule" id="PRU00433"/>
    </source>
</evidence>
<dbReference type="InterPro" id="IPR036909">
    <property type="entry name" value="Cyt_c-like_dom_sf"/>
</dbReference>
<dbReference type="PANTHER" id="PTHR35008:SF4">
    <property type="entry name" value="BLL4482 PROTEIN"/>
    <property type="match status" value="1"/>
</dbReference>
<evidence type="ECO:0000313" key="7">
    <source>
        <dbReference type="EMBL" id="QJD78052.1"/>
    </source>
</evidence>
<protein>
    <submittedName>
        <fullName evidence="7">Cytochrome c</fullName>
    </submittedName>
</protein>
<reference evidence="7 8" key="1">
    <citation type="submission" date="2020-04" db="EMBL/GenBank/DDBJ databases">
        <title>Genome sequencing of novel species.</title>
        <authorList>
            <person name="Heo J."/>
            <person name="Kim S.-J."/>
            <person name="Kim J.-S."/>
            <person name="Hong S.-B."/>
            <person name="Kwon S.-W."/>
        </authorList>
    </citation>
    <scope>NUCLEOTIDE SEQUENCE [LARGE SCALE GENOMIC DNA]</scope>
    <source>
        <strain evidence="7 8">CJU-R4</strain>
    </source>
</reference>
<keyword evidence="5" id="KW-0732">Signal</keyword>
<keyword evidence="3 4" id="KW-0408">Iron</keyword>
<dbReference type="InterPro" id="IPR009056">
    <property type="entry name" value="Cyt_c-like_dom"/>
</dbReference>
<evidence type="ECO:0000259" key="6">
    <source>
        <dbReference type="PROSITE" id="PS51007"/>
    </source>
</evidence>
<accession>A0A7L5DKL9</accession>
<dbReference type="EMBL" id="CP051677">
    <property type="protein sequence ID" value="QJD78052.1"/>
    <property type="molecule type" value="Genomic_DNA"/>
</dbReference>
<dbReference type="InterPro" id="IPR051459">
    <property type="entry name" value="Cytochrome_c-type_DH"/>
</dbReference>
<dbReference type="SUPFAM" id="SSF46626">
    <property type="entry name" value="Cytochrome c"/>
    <property type="match status" value="1"/>
</dbReference>
<name>A0A7L5DKL9_9BACT</name>
<keyword evidence="1 4" id="KW-0349">Heme</keyword>
<dbReference type="GO" id="GO:0046872">
    <property type="term" value="F:metal ion binding"/>
    <property type="evidence" value="ECO:0007669"/>
    <property type="project" value="UniProtKB-KW"/>
</dbReference>
<gene>
    <name evidence="7" type="ORF">HH216_06190</name>
</gene>
<dbReference type="RefSeq" id="WP_169549996.1">
    <property type="nucleotide sequence ID" value="NZ_CP051677.1"/>
</dbReference>
<feature type="chain" id="PRO_5029800971" evidence="5">
    <location>
        <begin position="19"/>
        <end position="140"/>
    </location>
</feature>
<evidence type="ECO:0000313" key="8">
    <source>
        <dbReference type="Proteomes" id="UP000501128"/>
    </source>
</evidence>
<keyword evidence="8" id="KW-1185">Reference proteome</keyword>
<dbReference type="Proteomes" id="UP000501128">
    <property type="component" value="Chromosome"/>
</dbReference>
<dbReference type="PANTHER" id="PTHR35008">
    <property type="entry name" value="BLL4482 PROTEIN-RELATED"/>
    <property type="match status" value="1"/>
</dbReference>
<feature type="signal peptide" evidence="5">
    <location>
        <begin position="1"/>
        <end position="18"/>
    </location>
</feature>
<dbReference type="GO" id="GO:0009055">
    <property type="term" value="F:electron transfer activity"/>
    <property type="evidence" value="ECO:0007669"/>
    <property type="project" value="InterPro"/>
</dbReference>
<dbReference type="AlphaFoldDB" id="A0A7L5DKL9"/>
<feature type="domain" description="Cytochrome c" evidence="6">
    <location>
        <begin position="35"/>
        <end position="123"/>
    </location>
</feature>